<evidence type="ECO:0000313" key="2">
    <source>
        <dbReference type="Proteomes" id="UP000238823"/>
    </source>
</evidence>
<comment type="caution">
    <text evidence="1">The sequence shown here is derived from an EMBL/GenBank/DDBJ whole genome shotgun (WGS) entry which is preliminary data.</text>
</comment>
<protein>
    <recommendedName>
        <fullName evidence="3">Lipoprotein</fullName>
    </recommendedName>
</protein>
<evidence type="ECO:0000313" key="1">
    <source>
        <dbReference type="EMBL" id="PRP99321.1"/>
    </source>
</evidence>
<dbReference type="EMBL" id="PVNL01000121">
    <property type="protein sequence ID" value="PRP99321.1"/>
    <property type="molecule type" value="Genomic_DNA"/>
</dbReference>
<accession>A0A2S9Y2R2</accession>
<gene>
    <name evidence="1" type="ORF">ENSA7_63630</name>
</gene>
<dbReference type="AlphaFoldDB" id="A0A2S9Y2R2"/>
<organism evidence="1 2">
    <name type="scientific">Enhygromyxa salina</name>
    <dbReference type="NCBI Taxonomy" id="215803"/>
    <lineage>
        <taxon>Bacteria</taxon>
        <taxon>Pseudomonadati</taxon>
        <taxon>Myxococcota</taxon>
        <taxon>Polyangia</taxon>
        <taxon>Nannocystales</taxon>
        <taxon>Nannocystaceae</taxon>
        <taxon>Enhygromyxa</taxon>
    </lineage>
</organism>
<evidence type="ECO:0008006" key="3">
    <source>
        <dbReference type="Google" id="ProtNLM"/>
    </source>
</evidence>
<reference evidence="1 2" key="1">
    <citation type="submission" date="2018-03" db="EMBL/GenBank/DDBJ databases">
        <title>Draft Genome Sequences of the Obligatory Marine Myxobacteria Enhygromyxa salina SWB007.</title>
        <authorList>
            <person name="Poehlein A."/>
            <person name="Moghaddam J.A."/>
            <person name="Harms H."/>
            <person name="Alanjari M."/>
            <person name="Koenig G.M."/>
            <person name="Daniel R."/>
            <person name="Schaeberle T.F."/>
        </authorList>
    </citation>
    <scope>NUCLEOTIDE SEQUENCE [LARGE SCALE GENOMIC DNA]</scope>
    <source>
        <strain evidence="1 2">SWB007</strain>
    </source>
</reference>
<proteinExistence type="predicted"/>
<dbReference type="RefSeq" id="WP_106093211.1">
    <property type="nucleotide sequence ID" value="NZ_PVNL01000121.1"/>
</dbReference>
<name>A0A2S9Y2R2_9BACT</name>
<sequence length="133" mass="14870">MPNLRRRIYPILLLLAGCSERQVEPDYSELVADACMSACPVTTTCTPDPFYASVEECISKCTVSETWDVLNQCDSRNIELSFCVGGLTCEEYDVYLMSLGDNDPGPPPTDYICFEQDVAFTNCDPDQPFEEPE</sequence>
<dbReference type="Proteomes" id="UP000238823">
    <property type="component" value="Unassembled WGS sequence"/>
</dbReference>
<dbReference type="PROSITE" id="PS51257">
    <property type="entry name" value="PROKAR_LIPOPROTEIN"/>
    <property type="match status" value="1"/>
</dbReference>